<evidence type="ECO:0000313" key="2">
    <source>
        <dbReference type="EMBL" id="SYZ69592.1"/>
    </source>
</evidence>
<dbReference type="Pfam" id="PF01221">
    <property type="entry name" value="Dynein_light"/>
    <property type="match status" value="1"/>
</dbReference>
<dbReference type="Proteomes" id="UP000319462">
    <property type="component" value="Chromosome 34"/>
</dbReference>
<dbReference type="SUPFAM" id="SSF54648">
    <property type="entry name" value="DLC"/>
    <property type="match status" value="1"/>
</dbReference>
<dbReference type="AlphaFoldDB" id="A0A3P3ZH70"/>
<name>A0A3P3ZH70_LEIBR</name>
<protein>
    <submittedName>
        <fullName evidence="2">Dynein_light_chain_type_1</fullName>
    </submittedName>
</protein>
<gene>
    <name evidence="2" type="ORF">LBRM2904_34.2970</name>
</gene>
<dbReference type="Gene3D" id="3.30.740.10">
    <property type="entry name" value="Protein Inhibitor Of Neuronal Nitric Oxide Synthase"/>
    <property type="match status" value="1"/>
</dbReference>
<accession>A0A3P3ZH70</accession>
<dbReference type="VEuPathDB" id="TriTrypDB:LbrM.34.3040"/>
<dbReference type="CDD" id="cd21450">
    <property type="entry name" value="DLC-like_DYNLL1-like"/>
    <property type="match status" value="1"/>
</dbReference>
<dbReference type="GO" id="GO:0007017">
    <property type="term" value="P:microtubule-based process"/>
    <property type="evidence" value="ECO:0007669"/>
    <property type="project" value="InterPro"/>
</dbReference>
<evidence type="ECO:0000313" key="3">
    <source>
        <dbReference type="Proteomes" id="UP000319462"/>
    </source>
</evidence>
<reference evidence="2 3" key="1">
    <citation type="submission" date="2018-09" db="EMBL/GenBank/DDBJ databases">
        <authorList>
            <person name="Peiro R."/>
            <person name="Begona"/>
            <person name="Cbmso G."/>
            <person name="Lopez M."/>
            <person name="Gonzalez S."/>
        </authorList>
    </citation>
    <scope>NUCLEOTIDE SEQUENCE [LARGE SCALE GENOMIC DNA]</scope>
</reference>
<feature type="region of interest" description="Disordered" evidence="1">
    <location>
        <begin position="1"/>
        <end position="37"/>
    </location>
</feature>
<dbReference type="KEGG" id="lbz:LBRM_34_3040"/>
<sequence length="174" mass="19706">MATSSTAEGAVLERTLRPGQRHSNAERDHSNSSVLSDMHAVNGFPDGGAEEEDVELDIRASHVHMEALYVDIPAKELQLIMDSALRAYNTHVFIPTRTTWRKEEGSRRELERDVERTALSRIAEDIKKDITAKLGGRWHVIYGHDFATYVTHKRLCFCHFQIEGADVVVWRHGG</sequence>
<dbReference type="RefSeq" id="XP_001568410.1">
    <property type="nucleotide sequence ID" value="XM_001568360.1"/>
</dbReference>
<dbReference type="FunFam" id="3.30.740.10:FF:000014">
    <property type="entry name" value="Dynein light chain"/>
    <property type="match status" value="1"/>
</dbReference>
<dbReference type="SMART" id="SM01375">
    <property type="entry name" value="Dynein_light"/>
    <property type="match status" value="1"/>
</dbReference>
<dbReference type="EMBL" id="LS997633">
    <property type="protein sequence ID" value="SYZ69592.1"/>
    <property type="molecule type" value="Genomic_DNA"/>
</dbReference>
<organism evidence="2 3">
    <name type="scientific">Leishmania braziliensis MHOM/BR/75/M2904</name>
    <dbReference type="NCBI Taxonomy" id="420245"/>
    <lineage>
        <taxon>Eukaryota</taxon>
        <taxon>Discoba</taxon>
        <taxon>Euglenozoa</taxon>
        <taxon>Kinetoplastea</taxon>
        <taxon>Metakinetoplastina</taxon>
        <taxon>Trypanosomatida</taxon>
        <taxon>Trypanosomatidae</taxon>
        <taxon>Leishmaniinae</taxon>
        <taxon>Leishmania</taxon>
        <taxon>Leishmania braziliensis species complex</taxon>
    </lineage>
</organism>
<dbReference type="InterPro" id="IPR001372">
    <property type="entry name" value="Dynein_light_chain_typ-1/2"/>
</dbReference>
<dbReference type="GO" id="GO:0030286">
    <property type="term" value="C:dynein complex"/>
    <property type="evidence" value="ECO:0007669"/>
    <property type="project" value="InterPro"/>
</dbReference>
<evidence type="ECO:0000256" key="1">
    <source>
        <dbReference type="SAM" id="MobiDB-lite"/>
    </source>
</evidence>
<dbReference type="InterPro" id="IPR037177">
    <property type="entry name" value="DLC_sf"/>
</dbReference>
<proteinExistence type="predicted"/>